<reference evidence="4 5" key="1">
    <citation type="journal article" date="2013" name="Int. J. Syst. Evol. Microbiol.">
        <title>Aquimarina gracilis sp. nov., isolated from the gut microflora of a mussel, Mytilus coruscus, and emended description of Aquimarina spongiae.</title>
        <authorList>
            <person name="Park S.C."/>
            <person name="Choe H.N."/>
            <person name="Baik K.S."/>
            <person name="Seong C.N."/>
        </authorList>
    </citation>
    <scope>NUCLEOTIDE SEQUENCE [LARGE SCALE GENOMIC DNA]</scope>
    <source>
        <strain evidence="4 5">PSC32</strain>
    </source>
</reference>
<dbReference type="Proteomes" id="UP001327027">
    <property type="component" value="Unassembled WGS sequence"/>
</dbReference>
<keyword evidence="1" id="KW-0175">Coiled coil</keyword>
<proteinExistence type="predicted"/>
<feature type="domain" description="eCIS core" evidence="3">
    <location>
        <begin position="489"/>
        <end position="564"/>
    </location>
</feature>
<feature type="compositionally biased region" description="Low complexity" evidence="2">
    <location>
        <begin position="1"/>
        <end position="20"/>
    </location>
</feature>
<protein>
    <submittedName>
        <fullName evidence="4">DUF4157 domain-containing protein</fullName>
    </submittedName>
</protein>
<feature type="compositionally biased region" description="Basic and acidic residues" evidence="2">
    <location>
        <begin position="33"/>
        <end position="55"/>
    </location>
</feature>
<name>A0ABU5ZTW0_9FLAO</name>
<evidence type="ECO:0000313" key="4">
    <source>
        <dbReference type="EMBL" id="MEB3345409.1"/>
    </source>
</evidence>
<evidence type="ECO:0000313" key="5">
    <source>
        <dbReference type="Proteomes" id="UP001327027"/>
    </source>
</evidence>
<feature type="region of interest" description="Disordered" evidence="2">
    <location>
        <begin position="345"/>
        <end position="495"/>
    </location>
</feature>
<feature type="compositionally biased region" description="Polar residues" evidence="2">
    <location>
        <begin position="403"/>
        <end position="422"/>
    </location>
</feature>
<organism evidence="4 5">
    <name type="scientific">Aquimarina gracilis</name>
    <dbReference type="NCBI Taxonomy" id="874422"/>
    <lineage>
        <taxon>Bacteria</taxon>
        <taxon>Pseudomonadati</taxon>
        <taxon>Bacteroidota</taxon>
        <taxon>Flavobacteriia</taxon>
        <taxon>Flavobacteriales</taxon>
        <taxon>Flavobacteriaceae</taxon>
        <taxon>Aquimarina</taxon>
    </lineage>
</organism>
<dbReference type="RefSeq" id="WP_324179434.1">
    <property type="nucleotide sequence ID" value="NZ_BAABAW010000007.1"/>
</dbReference>
<sequence length="1609" mass="180452">MNENSTKTKSSSSVENSGHSVQTKCTSCEEEEKLQKKDQEEVSKSLSNLEKEPLITDHVSAGASDIQTKCSTCQEEDQQKSNGEDEIETSGEDVHVQQKISEGDTIQLNRETFLSNCSNDQQTMISNHLDHARTWVNGAMEKMELLLASRMSRQGIIRIARAYTQNFGTSTRDLISNLQTIYNNLNIINSGLRRNIEYGCIDCNDTTYARTSRPLPMARDFPALRVNGVNICDTWFRCNYFSRVTTLIHEVVHTDLNFRGDMYETNENYGAFNWSFSRQNPDSYAVFIRMLYHLNSDAMGPGMRCEEEGATQQNQDPVQPKLSIGQPNDKYEVEADSVADRVVQNLDNPSSGNIFSTSTGSVQTKFNTSEEQEKEQKNNEENTSDVAAEPQQKLLGSPEQPIVNIQTKSEVAPSIQTAPSTQSKEELVEEEDKITETEEELQKKLSATANPEPPEDESVLQAKSDNVHNGVSSDLQNGLNSSKGKGSSLTNDVSNSMGSAMGTDFSNIRVHTDDHAIQMNKELGAQAFTHGNDIYFNQGKYDTNSTSGKHLLAHELTHTIQQGAAVRKKEDKSGSDNVPDIQRALPALAAPVVVWGGRYLAGKLVRWGIKKAFEEEKDMVNYGALIMKKLLEIPIDLQGKTKFAPLPHVANHIQSISLMVDWYNNNKDIAKTFGVKFKGVINNGPKLNIKFGDMGSRNGVPIRWHESTQTYEMKPHFFEINHAAFDTKKKKDTTYLGIGIDKSDSSIYGGIALLPKSLLPMAANKVSMKFLMDEERLTKLVFGNDYNKDTFTRVSYENKIDKGRLTFIVSGYYDVGGGQTMVGAFVIYNSDHAWKGNLLLDVKSLKKKELPVERDSFSSLTSVIEDMELDKTWNFNNITASLKASYYNGVLEIRGKAKYLPKKEDNSRIKSAEATLLVTNKEKAWAQVQQQLPEKEKGEPLHLPSLDKSTGELAMVGWGSVELSIVKDDKGKDFITGKGSLVVDPDGHLTVFGTVRVESRYTLMEEKGIDWEPISPKLVKEFGPFFVRIPGIPAGLNFTGKGGLYYKYMFGPLTLYDIKIAGIYSTNPDINKELSVSARLNLSASLDGKVGVTGRMAARVGTSFPYLGVDVSAVEMNVDGTASLQGYSDFELTLGTREQTITDGKVPRHFVKGKLLVAGELSLGLEGKIHFEVLYGNLADKTIKGNWPIANTGVAIDFDYNIGDEISMEKLKEIINIKKTKFERKNFVRGVLKNKMPKEKKSPLKGGFYDEKGKKISKIGDKPLPPEEPITPVKIKDDFNMEGEWHYLEVEIGAPGQDVILKMATTPQLLLEKIDDHKEEIGNALKTTTDKQEEKRLKQMLKDVKELRKNAFELIQRLIRLGIDPNESNDKGDLPGFEDLADQIATYGRKYELSDLSDPLAPPAQPSEGLGDGSFDYPIPIRWTKRSWHNPITLRPKRTAWTKKGEKAPPDEAITANMDEKTEIEIAPTQYMGNRYRSYPGQRDTEREVDGEKIKVIKIGVDSNFEPDEGKKLHRVSSRGRRRGMEGRFRTLLKNYQYDWSDMSPDHVQDLGWEGPDSVENLWPLYRDMNANIANYIYHQQVEYVEEGEIRRDSPMYMTGKWFIIDSIG</sequence>
<evidence type="ECO:0000259" key="3">
    <source>
        <dbReference type="Pfam" id="PF13699"/>
    </source>
</evidence>
<dbReference type="Gene3D" id="3.40.390.10">
    <property type="entry name" value="Collagenase (Catalytic Domain)"/>
    <property type="match status" value="1"/>
</dbReference>
<feature type="compositionally biased region" description="Basic and acidic residues" evidence="2">
    <location>
        <begin position="434"/>
        <end position="443"/>
    </location>
</feature>
<feature type="region of interest" description="Disordered" evidence="2">
    <location>
        <begin position="1"/>
        <end position="60"/>
    </location>
</feature>
<dbReference type="InterPro" id="IPR025295">
    <property type="entry name" value="eCIS_core_dom"/>
</dbReference>
<keyword evidence="5" id="KW-1185">Reference proteome</keyword>
<evidence type="ECO:0000256" key="2">
    <source>
        <dbReference type="SAM" id="MobiDB-lite"/>
    </source>
</evidence>
<dbReference type="SUPFAM" id="SSF55486">
    <property type="entry name" value="Metalloproteases ('zincins'), catalytic domain"/>
    <property type="match status" value="1"/>
</dbReference>
<feature type="region of interest" description="Disordered" evidence="2">
    <location>
        <begin position="73"/>
        <end position="92"/>
    </location>
</feature>
<dbReference type="InterPro" id="IPR024079">
    <property type="entry name" value="MetalloPept_cat_dom_sf"/>
</dbReference>
<dbReference type="Pfam" id="PF13699">
    <property type="entry name" value="eCIS_core"/>
    <property type="match status" value="1"/>
</dbReference>
<feature type="compositionally biased region" description="Low complexity" evidence="2">
    <location>
        <begin position="477"/>
        <end position="489"/>
    </location>
</feature>
<comment type="caution">
    <text evidence="4">The sequence shown here is derived from an EMBL/GenBank/DDBJ whole genome shotgun (WGS) entry which is preliminary data.</text>
</comment>
<feature type="compositionally biased region" description="Polar residues" evidence="2">
    <location>
        <begin position="461"/>
        <end position="476"/>
    </location>
</feature>
<feature type="region of interest" description="Disordered" evidence="2">
    <location>
        <begin position="303"/>
        <end position="328"/>
    </location>
</feature>
<gene>
    <name evidence="4" type="ORF">U6A24_08070</name>
</gene>
<dbReference type="EMBL" id="JAYKLX010000003">
    <property type="protein sequence ID" value="MEB3345409.1"/>
    <property type="molecule type" value="Genomic_DNA"/>
</dbReference>
<feature type="coiled-coil region" evidence="1">
    <location>
        <begin position="1330"/>
        <end position="1357"/>
    </location>
</feature>
<feature type="compositionally biased region" description="Polar residues" evidence="2">
    <location>
        <begin position="345"/>
        <end position="366"/>
    </location>
</feature>
<evidence type="ECO:0000256" key="1">
    <source>
        <dbReference type="SAM" id="Coils"/>
    </source>
</evidence>
<accession>A0ABU5ZTW0</accession>